<proteinExistence type="predicted"/>
<evidence type="ECO:0000256" key="6">
    <source>
        <dbReference type="ARBA" id="ARBA00023315"/>
    </source>
</evidence>
<keyword evidence="5" id="KW-0472">Membrane</keyword>
<keyword evidence="2" id="KW-1003">Cell membrane</keyword>
<gene>
    <name evidence="7" type="ORF">S01H1_34874</name>
</gene>
<dbReference type="InterPro" id="IPR004960">
    <property type="entry name" value="LipA_acyltrans"/>
</dbReference>
<evidence type="ECO:0008006" key="8">
    <source>
        <dbReference type="Google" id="ProtNLM"/>
    </source>
</evidence>
<feature type="non-terminal residue" evidence="7">
    <location>
        <position position="1"/>
    </location>
</feature>
<evidence type="ECO:0000256" key="5">
    <source>
        <dbReference type="ARBA" id="ARBA00023136"/>
    </source>
</evidence>
<accession>X0UNB1</accession>
<comment type="caution">
    <text evidence="7">The sequence shown here is derived from an EMBL/GenBank/DDBJ whole genome shotgun (WGS) entry which is preliminary data.</text>
</comment>
<sequence length="208" mass="23033">EALGLILSGRGVILVTGHYGTFEVTGHLLAALGFDVAAIMRPLDNVYLNRFVVHSRRTHGLALLDKKGAMAGAEEILKEGKLLAFIGDQDAGRKGLFVDFFGQPASTYKSVGLLAMSSRCPIVVGHARRRGNVAQYDVGVQRIIYPHEWEPQDDPLRWITQAYTTAIEEMVREAPDQYLWIHRRWKSKPRGVAEACSTVPFPKNFGGS</sequence>
<dbReference type="PANTHER" id="PTHR30606">
    <property type="entry name" value="LIPID A BIOSYNTHESIS LAUROYL ACYLTRANSFERASE"/>
    <property type="match status" value="1"/>
</dbReference>
<keyword evidence="3" id="KW-0997">Cell inner membrane</keyword>
<evidence type="ECO:0000256" key="4">
    <source>
        <dbReference type="ARBA" id="ARBA00022679"/>
    </source>
</evidence>
<dbReference type="CDD" id="cd07984">
    <property type="entry name" value="LPLAT_LABLAT-like"/>
    <property type="match status" value="1"/>
</dbReference>
<comment type="subcellular location">
    <subcellularLocation>
        <location evidence="1">Cell inner membrane</location>
    </subcellularLocation>
</comment>
<dbReference type="Pfam" id="PF03279">
    <property type="entry name" value="Lip_A_acyltrans"/>
    <property type="match status" value="1"/>
</dbReference>
<dbReference type="AlphaFoldDB" id="X0UNB1"/>
<keyword evidence="6" id="KW-0012">Acyltransferase</keyword>
<name>X0UNB1_9ZZZZ</name>
<evidence type="ECO:0000256" key="1">
    <source>
        <dbReference type="ARBA" id="ARBA00004533"/>
    </source>
</evidence>
<dbReference type="GO" id="GO:0008610">
    <property type="term" value="P:lipid biosynthetic process"/>
    <property type="evidence" value="ECO:0007669"/>
    <property type="project" value="UniProtKB-ARBA"/>
</dbReference>
<evidence type="ECO:0000256" key="3">
    <source>
        <dbReference type="ARBA" id="ARBA00022519"/>
    </source>
</evidence>
<keyword evidence="4" id="KW-0808">Transferase</keyword>
<dbReference type="GO" id="GO:0005886">
    <property type="term" value="C:plasma membrane"/>
    <property type="evidence" value="ECO:0007669"/>
    <property type="project" value="UniProtKB-SubCell"/>
</dbReference>
<protein>
    <recommendedName>
        <fullName evidence="8">Lipid A biosynthesis acyltransferase</fullName>
    </recommendedName>
</protein>
<evidence type="ECO:0000256" key="2">
    <source>
        <dbReference type="ARBA" id="ARBA00022475"/>
    </source>
</evidence>
<dbReference type="PANTHER" id="PTHR30606:SF10">
    <property type="entry name" value="PHOSPHATIDYLINOSITOL MANNOSIDE ACYLTRANSFERASE"/>
    <property type="match status" value="1"/>
</dbReference>
<evidence type="ECO:0000313" key="7">
    <source>
        <dbReference type="EMBL" id="GAG07160.1"/>
    </source>
</evidence>
<dbReference type="GO" id="GO:1901137">
    <property type="term" value="P:carbohydrate derivative biosynthetic process"/>
    <property type="evidence" value="ECO:0007669"/>
    <property type="project" value="UniProtKB-ARBA"/>
</dbReference>
<organism evidence="7">
    <name type="scientific">marine sediment metagenome</name>
    <dbReference type="NCBI Taxonomy" id="412755"/>
    <lineage>
        <taxon>unclassified sequences</taxon>
        <taxon>metagenomes</taxon>
        <taxon>ecological metagenomes</taxon>
    </lineage>
</organism>
<dbReference type="EMBL" id="BARS01021749">
    <property type="protein sequence ID" value="GAG07160.1"/>
    <property type="molecule type" value="Genomic_DNA"/>
</dbReference>
<dbReference type="GO" id="GO:0016746">
    <property type="term" value="F:acyltransferase activity"/>
    <property type="evidence" value="ECO:0007669"/>
    <property type="project" value="UniProtKB-KW"/>
</dbReference>
<reference evidence="7" key="1">
    <citation type="journal article" date="2014" name="Front. Microbiol.">
        <title>High frequency of phylogenetically diverse reductive dehalogenase-homologous genes in deep subseafloor sedimentary metagenomes.</title>
        <authorList>
            <person name="Kawai M."/>
            <person name="Futagami T."/>
            <person name="Toyoda A."/>
            <person name="Takaki Y."/>
            <person name="Nishi S."/>
            <person name="Hori S."/>
            <person name="Arai W."/>
            <person name="Tsubouchi T."/>
            <person name="Morono Y."/>
            <person name="Uchiyama I."/>
            <person name="Ito T."/>
            <person name="Fujiyama A."/>
            <person name="Inagaki F."/>
            <person name="Takami H."/>
        </authorList>
    </citation>
    <scope>NUCLEOTIDE SEQUENCE</scope>
    <source>
        <strain evidence="7">Expedition CK06-06</strain>
    </source>
</reference>